<name>A0ABQ9MHE0_HEVBR</name>
<proteinExistence type="predicted"/>
<dbReference type="PANTHER" id="PTHR47209">
    <property type="entry name" value="OS06G0639500 PROTEIN"/>
    <property type="match status" value="1"/>
</dbReference>
<evidence type="ECO:0000313" key="2">
    <source>
        <dbReference type="Proteomes" id="UP001174677"/>
    </source>
</evidence>
<protein>
    <submittedName>
        <fullName evidence="1">Uncharacterized protein</fullName>
    </submittedName>
</protein>
<reference evidence="1" key="1">
    <citation type="journal article" date="2023" name="Plant Biotechnol. J.">
        <title>Chromosome-level wild Hevea brasiliensis genome provides new tools for genomic-assisted breeding and valuable loci to elevate rubber yield.</title>
        <authorList>
            <person name="Cheng H."/>
            <person name="Song X."/>
            <person name="Hu Y."/>
            <person name="Wu T."/>
            <person name="Yang Q."/>
            <person name="An Z."/>
            <person name="Feng S."/>
            <person name="Deng Z."/>
            <person name="Wu W."/>
            <person name="Zeng X."/>
            <person name="Tu M."/>
            <person name="Wang X."/>
            <person name="Huang H."/>
        </authorList>
    </citation>
    <scope>NUCLEOTIDE SEQUENCE</scope>
    <source>
        <strain evidence="1">MT/VB/25A 57/8</strain>
    </source>
</reference>
<comment type="caution">
    <text evidence="1">The sequence shown here is derived from an EMBL/GenBank/DDBJ whole genome shotgun (WGS) entry which is preliminary data.</text>
</comment>
<gene>
    <name evidence="1" type="ORF">P3X46_010854</name>
</gene>
<sequence>MGGILLWEFYTLVDRDGGGVTVVFVWLETLWMESTSELQMAKVYCVGRFVRLKANVVTPRFEWPCKRGGWAGVLLWVSLGGLCLEMNPIASWQIQLKWNKCLLILVPYMLRFFTGLQGPLQLH</sequence>
<evidence type="ECO:0000313" key="1">
    <source>
        <dbReference type="EMBL" id="KAJ9179025.1"/>
    </source>
</evidence>
<organism evidence="1 2">
    <name type="scientific">Hevea brasiliensis</name>
    <name type="common">Para rubber tree</name>
    <name type="synonym">Siphonia brasiliensis</name>
    <dbReference type="NCBI Taxonomy" id="3981"/>
    <lineage>
        <taxon>Eukaryota</taxon>
        <taxon>Viridiplantae</taxon>
        <taxon>Streptophyta</taxon>
        <taxon>Embryophyta</taxon>
        <taxon>Tracheophyta</taxon>
        <taxon>Spermatophyta</taxon>
        <taxon>Magnoliopsida</taxon>
        <taxon>eudicotyledons</taxon>
        <taxon>Gunneridae</taxon>
        <taxon>Pentapetalae</taxon>
        <taxon>rosids</taxon>
        <taxon>fabids</taxon>
        <taxon>Malpighiales</taxon>
        <taxon>Euphorbiaceae</taxon>
        <taxon>Crotonoideae</taxon>
        <taxon>Micrandreae</taxon>
        <taxon>Hevea</taxon>
    </lineage>
</organism>
<accession>A0ABQ9MHE0</accession>
<dbReference type="Proteomes" id="UP001174677">
    <property type="component" value="Chromosome 6"/>
</dbReference>
<keyword evidence="2" id="KW-1185">Reference proteome</keyword>
<dbReference type="PANTHER" id="PTHR47209:SF10">
    <property type="entry name" value="E3 UBIQUITIN-PROTEIN LIGASE KEG-LIKE"/>
    <property type="match status" value="1"/>
</dbReference>
<dbReference type="InterPro" id="IPR053293">
    <property type="entry name" value="OCM_Kinase"/>
</dbReference>
<dbReference type="EMBL" id="JARPOI010000006">
    <property type="protein sequence ID" value="KAJ9179025.1"/>
    <property type="molecule type" value="Genomic_DNA"/>
</dbReference>